<dbReference type="GO" id="GO:0043165">
    <property type="term" value="P:Gram-negative-bacterium-type cell outer membrane assembly"/>
    <property type="evidence" value="ECO:0007669"/>
    <property type="project" value="InterPro"/>
</dbReference>
<evidence type="ECO:0008006" key="3">
    <source>
        <dbReference type="Google" id="ProtNLM"/>
    </source>
</evidence>
<dbReference type="Pfam" id="PF04390">
    <property type="entry name" value="LptE"/>
    <property type="match status" value="1"/>
</dbReference>
<organism evidence="1 2">
    <name type="scientific">Phenylobacterium deserti</name>
    <dbReference type="NCBI Taxonomy" id="1914756"/>
    <lineage>
        <taxon>Bacteria</taxon>
        <taxon>Pseudomonadati</taxon>
        <taxon>Pseudomonadota</taxon>
        <taxon>Alphaproteobacteria</taxon>
        <taxon>Caulobacterales</taxon>
        <taxon>Caulobacteraceae</taxon>
        <taxon>Phenylobacterium</taxon>
    </lineage>
</organism>
<dbReference type="EMBL" id="QFYR01000001">
    <property type="protein sequence ID" value="RAK57302.1"/>
    <property type="molecule type" value="Genomic_DNA"/>
</dbReference>
<dbReference type="Gene3D" id="3.30.160.150">
    <property type="entry name" value="Lipoprotein like domain"/>
    <property type="match status" value="1"/>
</dbReference>
<dbReference type="InterPro" id="IPR007485">
    <property type="entry name" value="LPS_assembly_LptE"/>
</dbReference>
<reference evidence="2" key="1">
    <citation type="submission" date="2018-05" db="EMBL/GenBank/DDBJ databases">
        <authorList>
            <person name="Li X."/>
        </authorList>
    </citation>
    <scope>NUCLEOTIDE SEQUENCE [LARGE SCALE GENOMIC DNA]</scope>
    <source>
        <strain evidence="2">YIM 73061</strain>
    </source>
</reference>
<accession>A0A328AQK8</accession>
<keyword evidence="2" id="KW-1185">Reference proteome</keyword>
<evidence type="ECO:0000313" key="1">
    <source>
        <dbReference type="EMBL" id="RAK57302.1"/>
    </source>
</evidence>
<dbReference type="PROSITE" id="PS51257">
    <property type="entry name" value="PROKAR_LIPOPROTEIN"/>
    <property type="match status" value="1"/>
</dbReference>
<evidence type="ECO:0000313" key="2">
    <source>
        <dbReference type="Proteomes" id="UP000249725"/>
    </source>
</evidence>
<sequence length="169" mass="18024">MRSRLALALALVVGAAGLAGCGFTPLYGQPGVTSNLAAIDVVAPEGRTGFLIRQHLDDALGRNRAGPATYRMELGLGEARYPRGIRVDNVATRYEYVLEANYALFSTATNAVAKRGQVRVELTYDSADQPYASIAAQQDAQDRAAAEAARRIQMELAVWLANGATPARS</sequence>
<protein>
    <recommendedName>
        <fullName evidence="3">LPS-assembly lipoprotein</fullName>
    </recommendedName>
</protein>
<gene>
    <name evidence="1" type="ORF">DJ018_04980</name>
</gene>
<dbReference type="GO" id="GO:0019867">
    <property type="term" value="C:outer membrane"/>
    <property type="evidence" value="ECO:0007669"/>
    <property type="project" value="InterPro"/>
</dbReference>
<dbReference type="AlphaFoldDB" id="A0A328AQK8"/>
<proteinExistence type="predicted"/>
<name>A0A328AQK8_9CAUL</name>
<dbReference type="Proteomes" id="UP000249725">
    <property type="component" value="Unassembled WGS sequence"/>
</dbReference>
<comment type="caution">
    <text evidence="1">The sequence shown here is derived from an EMBL/GenBank/DDBJ whole genome shotgun (WGS) entry which is preliminary data.</text>
</comment>
<dbReference type="OrthoDB" id="8480109at2"/>
<dbReference type="RefSeq" id="WP_111513754.1">
    <property type="nucleotide sequence ID" value="NZ_QFYR01000001.1"/>
</dbReference>